<dbReference type="AlphaFoldDB" id="A0A7Y9IRC0"/>
<dbReference type="InterPro" id="IPR001633">
    <property type="entry name" value="EAL_dom"/>
</dbReference>
<dbReference type="GO" id="GO:0071111">
    <property type="term" value="F:cyclic-guanylate-specific phosphodiesterase activity"/>
    <property type="evidence" value="ECO:0007669"/>
    <property type="project" value="InterPro"/>
</dbReference>
<evidence type="ECO:0000313" key="2">
    <source>
        <dbReference type="EMBL" id="NYE81547.1"/>
    </source>
</evidence>
<comment type="caution">
    <text evidence="2">The sequence shown here is derived from an EMBL/GenBank/DDBJ whole genome shotgun (WGS) entry which is preliminary data.</text>
</comment>
<dbReference type="Gene3D" id="3.20.20.450">
    <property type="entry name" value="EAL domain"/>
    <property type="match status" value="1"/>
</dbReference>
<dbReference type="InterPro" id="IPR050706">
    <property type="entry name" value="Cyclic-di-GMP_PDE-like"/>
</dbReference>
<dbReference type="PANTHER" id="PTHR33121">
    <property type="entry name" value="CYCLIC DI-GMP PHOSPHODIESTERASE PDEF"/>
    <property type="match status" value="1"/>
</dbReference>
<dbReference type="Proteomes" id="UP000542125">
    <property type="component" value="Unassembled WGS sequence"/>
</dbReference>
<dbReference type="Pfam" id="PF00563">
    <property type="entry name" value="EAL"/>
    <property type="match status" value="1"/>
</dbReference>
<evidence type="ECO:0000259" key="1">
    <source>
        <dbReference type="PROSITE" id="PS50883"/>
    </source>
</evidence>
<proteinExistence type="predicted"/>
<dbReference type="InterPro" id="IPR035919">
    <property type="entry name" value="EAL_sf"/>
</dbReference>
<sequence length="67" mass="6763">MGSVVALGRAMGITVTAEGVENTHQMTALVDAGCDELQGFLFSRAVPASSLTALLTEQEGVLSAAAP</sequence>
<organism evidence="2 3">
    <name type="scientific">Pigmentiphaga litoralis</name>
    <dbReference type="NCBI Taxonomy" id="516702"/>
    <lineage>
        <taxon>Bacteria</taxon>
        <taxon>Pseudomonadati</taxon>
        <taxon>Pseudomonadota</taxon>
        <taxon>Betaproteobacteria</taxon>
        <taxon>Burkholderiales</taxon>
        <taxon>Alcaligenaceae</taxon>
        <taxon>Pigmentiphaga</taxon>
    </lineage>
</organism>
<dbReference type="EMBL" id="JACBYR010000001">
    <property type="protein sequence ID" value="NYE81547.1"/>
    <property type="molecule type" value="Genomic_DNA"/>
</dbReference>
<accession>A0A7Y9IRC0</accession>
<gene>
    <name evidence="2" type="ORF">FHW18_000818</name>
</gene>
<name>A0A7Y9IRC0_9BURK</name>
<feature type="domain" description="EAL" evidence="1">
    <location>
        <begin position="1"/>
        <end position="59"/>
    </location>
</feature>
<dbReference type="PROSITE" id="PS50883">
    <property type="entry name" value="EAL"/>
    <property type="match status" value="1"/>
</dbReference>
<dbReference type="SUPFAM" id="SSF141868">
    <property type="entry name" value="EAL domain-like"/>
    <property type="match status" value="1"/>
</dbReference>
<reference evidence="2 3" key="1">
    <citation type="submission" date="2020-07" db="EMBL/GenBank/DDBJ databases">
        <title>Genomic Encyclopedia of Type Strains, Phase IV (KMG-V): Genome sequencing to study the core and pangenomes of soil and plant-associated prokaryotes.</title>
        <authorList>
            <person name="Whitman W."/>
        </authorList>
    </citation>
    <scope>NUCLEOTIDE SEQUENCE [LARGE SCALE GENOMIC DNA]</scope>
    <source>
        <strain evidence="2 3">SAS40</strain>
    </source>
</reference>
<dbReference type="PANTHER" id="PTHR33121:SF79">
    <property type="entry name" value="CYCLIC DI-GMP PHOSPHODIESTERASE PDED-RELATED"/>
    <property type="match status" value="1"/>
</dbReference>
<protein>
    <submittedName>
        <fullName evidence="2">EAL domain-containing protein (Putative c-di-GMP-specific phosphodiesterase class I)</fullName>
    </submittedName>
</protein>
<evidence type="ECO:0000313" key="3">
    <source>
        <dbReference type="Proteomes" id="UP000542125"/>
    </source>
</evidence>
<keyword evidence="3" id="KW-1185">Reference proteome</keyword>